<dbReference type="GO" id="GO:0004497">
    <property type="term" value="F:monooxygenase activity"/>
    <property type="evidence" value="ECO:0007669"/>
    <property type="project" value="UniProtKB-KW"/>
</dbReference>
<keyword evidence="5" id="KW-0560">Oxidoreductase</keyword>
<protein>
    <submittedName>
        <fullName evidence="6">Uncharacterized protein</fullName>
    </submittedName>
</protein>
<keyword evidence="3 4" id="KW-0408">Iron</keyword>
<keyword evidence="4 5" id="KW-0349">Heme</keyword>
<dbReference type="InterPro" id="IPR036396">
    <property type="entry name" value="Cyt_P450_sf"/>
</dbReference>
<evidence type="ECO:0000256" key="5">
    <source>
        <dbReference type="RuleBase" id="RU000461"/>
    </source>
</evidence>
<dbReference type="STRING" id="5539.A0A3E2H8Y9"/>
<dbReference type="PROSITE" id="PS00086">
    <property type="entry name" value="CYTOCHROME_P450"/>
    <property type="match status" value="1"/>
</dbReference>
<evidence type="ECO:0000313" key="6">
    <source>
        <dbReference type="EMBL" id="RFU29840.1"/>
    </source>
</evidence>
<dbReference type="PRINTS" id="PR00385">
    <property type="entry name" value="P450"/>
</dbReference>
<evidence type="ECO:0000313" key="7">
    <source>
        <dbReference type="Proteomes" id="UP000258309"/>
    </source>
</evidence>
<dbReference type="PANTHER" id="PTHR24305">
    <property type="entry name" value="CYTOCHROME P450"/>
    <property type="match status" value="1"/>
</dbReference>
<dbReference type="PANTHER" id="PTHR24305:SF172">
    <property type="entry name" value="P450, PUTATIVE (EUROFUNG)-RELATED"/>
    <property type="match status" value="1"/>
</dbReference>
<proteinExistence type="inferred from homology"/>
<keyword evidence="7" id="KW-1185">Reference proteome</keyword>
<evidence type="ECO:0000256" key="3">
    <source>
        <dbReference type="ARBA" id="ARBA00023004"/>
    </source>
</evidence>
<dbReference type="PRINTS" id="PR00463">
    <property type="entry name" value="EP450I"/>
</dbReference>
<dbReference type="SUPFAM" id="SSF48264">
    <property type="entry name" value="Cytochrome P450"/>
    <property type="match status" value="1"/>
</dbReference>
<dbReference type="Gene3D" id="1.10.630.10">
    <property type="entry name" value="Cytochrome P450"/>
    <property type="match status" value="1"/>
</dbReference>
<feature type="binding site" description="axial binding residue" evidence="4">
    <location>
        <position position="429"/>
    </location>
    <ligand>
        <name>heme</name>
        <dbReference type="ChEBI" id="CHEBI:30413"/>
    </ligand>
    <ligandPart>
        <name>Fe</name>
        <dbReference type="ChEBI" id="CHEBI:18248"/>
    </ligandPart>
</feature>
<dbReference type="InterPro" id="IPR002401">
    <property type="entry name" value="Cyt_P450_E_grp-I"/>
</dbReference>
<dbReference type="InterPro" id="IPR050121">
    <property type="entry name" value="Cytochrome_P450_monoxygenase"/>
</dbReference>
<comment type="caution">
    <text evidence="6">The sequence shown here is derived from an EMBL/GenBank/DDBJ whole genome shotgun (WGS) entry which is preliminary data.</text>
</comment>
<accession>A0A3E2H8Y9</accession>
<keyword evidence="5" id="KW-0503">Monooxygenase</keyword>
<dbReference type="OMA" id="LEQWEFK"/>
<dbReference type="CDD" id="cd11061">
    <property type="entry name" value="CYP67-like"/>
    <property type="match status" value="1"/>
</dbReference>
<dbReference type="InterPro" id="IPR001128">
    <property type="entry name" value="Cyt_P450"/>
</dbReference>
<dbReference type="Proteomes" id="UP000258309">
    <property type="component" value="Unassembled WGS sequence"/>
</dbReference>
<dbReference type="GO" id="GO:0016705">
    <property type="term" value="F:oxidoreductase activity, acting on paired donors, with incorporation or reduction of molecular oxygen"/>
    <property type="evidence" value="ECO:0007669"/>
    <property type="project" value="InterPro"/>
</dbReference>
<dbReference type="Pfam" id="PF00067">
    <property type="entry name" value="p450"/>
    <property type="match status" value="1"/>
</dbReference>
<dbReference type="AlphaFoldDB" id="A0A3E2H8Y9"/>
<gene>
    <name evidence="6" type="ORF">B7463_g6505</name>
</gene>
<dbReference type="GO" id="GO:0020037">
    <property type="term" value="F:heme binding"/>
    <property type="evidence" value="ECO:0007669"/>
    <property type="project" value="InterPro"/>
</dbReference>
<organism evidence="6 7">
    <name type="scientific">Scytalidium lignicola</name>
    <name type="common">Hyphomycete</name>
    <dbReference type="NCBI Taxonomy" id="5539"/>
    <lineage>
        <taxon>Eukaryota</taxon>
        <taxon>Fungi</taxon>
        <taxon>Dikarya</taxon>
        <taxon>Ascomycota</taxon>
        <taxon>Pezizomycotina</taxon>
        <taxon>Leotiomycetes</taxon>
        <taxon>Leotiomycetes incertae sedis</taxon>
        <taxon>Scytalidium</taxon>
    </lineage>
</organism>
<comment type="similarity">
    <text evidence="5">Belongs to the cytochrome P450 family.</text>
</comment>
<feature type="non-terminal residue" evidence="6">
    <location>
        <position position="488"/>
    </location>
</feature>
<evidence type="ECO:0000256" key="1">
    <source>
        <dbReference type="ARBA" id="ARBA00001971"/>
    </source>
</evidence>
<dbReference type="InterPro" id="IPR017972">
    <property type="entry name" value="Cyt_P450_CS"/>
</dbReference>
<dbReference type="EMBL" id="NCSJ02000116">
    <property type="protein sequence ID" value="RFU29840.1"/>
    <property type="molecule type" value="Genomic_DNA"/>
</dbReference>
<keyword evidence="2 4" id="KW-0479">Metal-binding</keyword>
<reference evidence="6 7" key="1">
    <citation type="submission" date="2018-05" db="EMBL/GenBank/DDBJ databases">
        <title>Draft genome sequence of Scytalidium lignicola DSM 105466, a ubiquitous saprotrophic fungus.</title>
        <authorList>
            <person name="Buettner E."/>
            <person name="Gebauer A.M."/>
            <person name="Hofrichter M."/>
            <person name="Liers C."/>
            <person name="Kellner H."/>
        </authorList>
    </citation>
    <scope>NUCLEOTIDE SEQUENCE [LARGE SCALE GENOMIC DNA]</scope>
    <source>
        <strain evidence="6 7">DSM 105466</strain>
    </source>
</reference>
<comment type="cofactor">
    <cofactor evidence="1 4">
        <name>heme</name>
        <dbReference type="ChEBI" id="CHEBI:30413"/>
    </cofactor>
</comment>
<sequence>MVGHSRIGFTNLGYIWEHTRGFRTKRLYEQHKKHLIIRLGPNSLSFADVRAIRDIYGHSTKCGKGELYTVQAGSHFNLLDVVDKDEHSRKRRMLSNAFATRNLEQWEFKVHDKVKKLVTQFDKYCTEQLLDGEEPKAEDLTINFRRWSNLFTVDAIADIGLSETLGLLVTGNDTLMIDTNKASKESFHFVESLHGGNRAASIIAWADAWFHILKPVTDLASRYFNQQWQHGRNYGKIVSHLTRRRLQRYQNGEQLDDFLACLIHDKQGKPRHLDQGEIEAEVNVIMNAGSDTTAIALTHALYYLIKNPSKLAKLREEVASAFSNDSTIVPYAKVKNLPYLKACLDESLRITPPVSFGLPRKTPPEGTLIIGKFIPGNTAVSVPAYVTHRDPDIFPQPEEYRPERWLEDEEKAKEMRNYFIPFSAGARGCIGRNISYLEQHVLIATLVHRYDFALPHKNWVLDWEEAFNMWPSQMPLKVWRRQSVRAAT</sequence>
<dbReference type="GO" id="GO:0005506">
    <property type="term" value="F:iron ion binding"/>
    <property type="evidence" value="ECO:0007669"/>
    <property type="project" value="InterPro"/>
</dbReference>
<evidence type="ECO:0000256" key="4">
    <source>
        <dbReference type="PIRSR" id="PIRSR602401-1"/>
    </source>
</evidence>
<name>A0A3E2H8Y9_SCYLI</name>
<evidence type="ECO:0000256" key="2">
    <source>
        <dbReference type="ARBA" id="ARBA00022723"/>
    </source>
</evidence>
<dbReference type="OrthoDB" id="2789670at2759"/>
<feature type="non-terminal residue" evidence="6">
    <location>
        <position position="1"/>
    </location>
</feature>